<evidence type="ECO:0000313" key="2">
    <source>
        <dbReference type="EMBL" id="SSD58454.1"/>
    </source>
</evidence>
<feature type="compositionally biased region" description="Basic and acidic residues" evidence="1">
    <location>
        <begin position="401"/>
        <end position="413"/>
    </location>
</feature>
<name>A0A376B1V6_9ASCO</name>
<dbReference type="GO" id="GO:0045454">
    <property type="term" value="P:cell redox homeostasis"/>
    <property type="evidence" value="ECO:0007669"/>
    <property type="project" value="TreeGrafter"/>
</dbReference>
<gene>
    <name evidence="2" type="ORF">SCODWIG_00215</name>
</gene>
<dbReference type="GO" id="GO:0005829">
    <property type="term" value="C:cytosol"/>
    <property type="evidence" value="ECO:0007669"/>
    <property type="project" value="TreeGrafter"/>
</dbReference>
<feature type="compositionally biased region" description="Polar residues" evidence="1">
    <location>
        <begin position="749"/>
        <end position="786"/>
    </location>
</feature>
<feature type="region of interest" description="Disordered" evidence="1">
    <location>
        <begin position="707"/>
        <end position="794"/>
    </location>
</feature>
<evidence type="ECO:0000256" key="1">
    <source>
        <dbReference type="SAM" id="MobiDB-lite"/>
    </source>
</evidence>
<feature type="region of interest" description="Disordered" evidence="1">
    <location>
        <begin position="665"/>
        <end position="692"/>
    </location>
</feature>
<accession>A0A376B1V6</accession>
<dbReference type="EMBL" id="UFAJ01000014">
    <property type="protein sequence ID" value="SSD58454.1"/>
    <property type="molecule type" value="Genomic_DNA"/>
</dbReference>
<protein>
    <submittedName>
        <fullName evidence="2">Uncharacterized protein</fullName>
    </submittedName>
</protein>
<dbReference type="PANTHER" id="PTHR43503:SF2">
    <property type="entry name" value="NEGATIVE REGULATOR OF SPORULATION MDS3-RELATED"/>
    <property type="match status" value="1"/>
</dbReference>
<dbReference type="GO" id="GO:0005739">
    <property type="term" value="C:mitochondrion"/>
    <property type="evidence" value="ECO:0007669"/>
    <property type="project" value="TreeGrafter"/>
</dbReference>
<feature type="compositionally biased region" description="Low complexity" evidence="1">
    <location>
        <begin position="358"/>
        <end position="375"/>
    </location>
</feature>
<dbReference type="Proteomes" id="UP000262825">
    <property type="component" value="Unassembled WGS sequence"/>
</dbReference>
<keyword evidence="3" id="KW-1185">Reference proteome</keyword>
<feature type="compositionally biased region" description="Polar residues" evidence="1">
    <location>
        <begin position="713"/>
        <end position="728"/>
    </location>
</feature>
<organism evidence="2 3">
    <name type="scientific">Saccharomycodes ludwigii</name>
    <dbReference type="NCBI Taxonomy" id="36035"/>
    <lineage>
        <taxon>Eukaryota</taxon>
        <taxon>Fungi</taxon>
        <taxon>Dikarya</taxon>
        <taxon>Ascomycota</taxon>
        <taxon>Saccharomycotina</taxon>
        <taxon>Saccharomycetes</taxon>
        <taxon>Saccharomycodales</taxon>
        <taxon>Saccharomycodaceae</taxon>
        <taxon>Saccharomycodes</taxon>
    </lineage>
</organism>
<dbReference type="AlphaFoldDB" id="A0A376B1V6"/>
<proteinExistence type="predicted"/>
<feature type="region of interest" description="Disordered" evidence="1">
    <location>
        <begin position="275"/>
        <end position="334"/>
    </location>
</feature>
<dbReference type="VEuPathDB" id="FungiDB:SCODWIG_00215"/>
<feature type="region of interest" description="Disordered" evidence="1">
    <location>
        <begin position="821"/>
        <end position="850"/>
    </location>
</feature>
<reference evidence="3" key="1">
    <citation type="submission" date="2018-06" db="EMBL/GenBank/DDBJ databases">
        <authorList>
            <person name="Guldener U."/>
        </authorList>
    </citation>
    <scope>NUCLEOTIDE SEQUENCE [LARGE SCALE GENOMIC DNA]</scope>
    <source>
        <strain evidence="3">UTAD17</strain>
    </source>
</reference>
<dbReference type="PANTHER" id="PTHR43503">
    <property type="entry name" value="MCG48959-RELATED"/>
    <property type="match status" value="1"/>
</dbReference>
<feature type="compositionally biased region" description="Basic and acidic residues" evidence="1">
    <location>
        <begin position="679"/>
        <end position="692"/>
    </location>
</feature>
<feature type="compositionally biased region" description="Low complexity" evidence="1">
    <location>
        <begin position="736"/>
        <end position="748"/>
    </location>
</feature>
<evidence type="ECO:0000313" key="3">
    <source>
        <dbReference type="Proteomes" id="UP000262825"/>
    </source>
</evidence>
<feature type="region of interest" description="Disordered" evidence="1">
    <location>
        <begin position="488"/>
        <end position="525"/>
    </location>
</feature>
<feature type="compositionally biased region" description="Polar residues" evidence="1">
    <location>
        <begin position="490"/>
        <end position="517"/>
    </location>
</feature>
<feature type="region of interest" description="Disordered" evidence="1">
    <location>
        <begin position="358"/>
        <end position="456"/>
    </location>
</feature>
<feature type="compositionally biased region" description="Low complexity" evidence="1">
    <location>
        <begin position="437"/>
        <end position="449"/>
    </location>
</feature>
<sequence length="850" mass="93602">MGNKQRSTGKFFFFSSRRRHTRYHCVTGVQTCALPIYNNNNNNNNFGTDNNVISPSTANNANNTIHSCQQQKDFSFQSNAINSANGNISLAQHKLQSLNNSIVGNGDEFTRTPSTSTIDSGISNASSAVNELEPLMIPRMLYMPWSHDSINAFTEFFYTGQINKKWPLYPVALDVFIMSKVYEVPLLYDLMTEIIYSIISKKEEMLLGICTSLKKLYLSYVNSFFLESDTEKFEYLNKNADYQNFLKIEKSLLNIDDGYFDYELLKKASRAVSISTDNSDDSKHSVLNDHTSGNTGKDDDTFTNNLITRKNSEWKSFSDGPRKPSFPNESGISPKSSIVAANTNLTQLSNLKMTALKNSNKGKSKQGSIVSSSGSIDKQLPQPASFTEAYLPSANADNDNTNEKDREQGKNEELPTPSPAITAGMAKSPMPEIAERSNSSNSSTSSSSDDSSDETCNKGSKYGFGLISYEKAAKKVEKQYLEDYVDPLPQSISNTTRPAANTFSKQPLRNDGGSNKNIGDANLKPDSHTYHSLSEFLKLKPSSVANTSFKRENSVSSRLSTLNNLGAATPANSTASISTADSVGKTFSGIRKNSKTPTLEMLAAPGAVAPVDYIMELIYNSTVSLYDVVLMIRCRNCIEISKALKQIRLKLNHEIILFDTKNKSRHGSANITTPLPSPRSDKKFSVHGDDISRNNAPKTVILDVTNFKDGENASKNTDNKSMVSSSRNALHKSQKNSNSYRSTSTYSNDTPQRLSTSIPDSNLHQTSNVSKPLRKGNSSDNINTQHSSSKKSILNKSSTFTSGVTSGLFGPSYTPYSIPIHQLSKPKTKRETPSFASLFGKKKSRQSENN</sequence>